<keyword evidence="3" id="KW-0732">Signal</keyword>
<accession>A0A1H4CKZ9</accession>
<dbReference type="RefSeq" id="WP_074761390.1">
    <property type="nucleotide sequence ID" value="NZ_FNRF01000003.1"/>
</dbReference>
<dbReference type="Pfam" id="PF07980">
    <property type="entry name" value="SusD_RagB"/>
    <property type="match status" value="1"/>
</dbReference>
<gene>
    <name evidence="8" type="ORF">SAMN05216462_2021</name>
</gene>
<dbReference type="AlphaFoldDB" id="A0A1H4CKZ9"/>
<comment type="similarity">
    <text evidence="2">Belongs to the SusD family.</text>
</comment>
<dbReference type="InterPro" id="IPR012944">
    <property type="entry name" value="SusD_RagB_dom"/>
</dbReference>
<dbReference type="Proteomes" id="UP000182257">
    <property type="component" value="Unassembled WGS sequence"/>
</dbReference>
<evidence type="ECO:0000259" key="6">
    <source>
        <dbReference type="Pfam" id="PF07980"/>
    </source>
</evidence>
<evidence type="ECO:0000256" key="3">
    <source>
        <dbReference type="ARBA" id="ARBA00022729"/>
    </source>
</evidence>
<sequence>MKKILLFTVISALTLTGCNEDKFLEEKALDFNSASNSYNTKADFDAATTELYYLTREEFYTTYDRTTDLSKFADMWITADPLKSNITADLSPSGAIAKFYWDENYKLIAQANTVISRVPNATALTDDQKKEFEAKGRFFRALGYRTLVLLYGNVPLQIEEVTAPKTDFTRESKDKVWAQVIEDLEYAAANLPEINAVKDGEISKPAANMLLAEAYLATGANDKAVNAASAVINNTNLALMTQRFGSQAKEDGDVFYDLFRPNNQNRSAGNTEGIWVIQFETNVDGGGNNTSHFFWNPGSFWGERFFAPQVDKFQLIAPDGTNVQLFNWPIGDMTGGRGIGTHYAVDHLYNGIWADNFDDMRNSEFNWPRRFKIHRTNVLADRPELAAAMPDGYFDLEHTVLPAGYSMTTGFDGGVNATNQLPNRFMCGYSTKMTTPFHYPDAQYQDKATYQLAGTGGKTFTDQYFFRLAEAYLLRAEAYVNLGKKAEAAADINVLRTRAKAKAVTADQMDIDFILDERLRELVCEEKRRLTLSRVGKLAERIKKYNPYFNAANSADKKDYDAHFDLFPIPLSAIQANKDGVLEQNPGY</sequence>
<evidence type="ECO:0000256" key="4">
    <source>
        <dbReference type="ARBA" id="ARBA00023136"/>
    </source>
</evidence>
<protein>
    <submittedName>
        <fullName evidence="8">Starch-binding associating with outer membrane</fullName>
    </submittedName>
</protein>
<evidence type="ECO:0000256" key="5">
    <source>
        <dbReference type="ARBA" id="ARBA00023237"/>
    </source>
</evidence>
<organism evidence="8 9">
    <name type="scientific">Xylanibacter ruminicola</name>
    <name type="common">Prevotella ruminicola</name>
    <dbReference type="NCBI Taxonomy" id="839"/>
    <lineage>
        <taxon>Bacteria</taxon>
        <taxon>Pseudomonadati</taxon>
        <taxon>Bacteroidota</taxon>
        <taxon>Bacteroidia</taxon>
        <taxon>Bacteroidales</taxon>
        <taxon>Prevotellaceae</taxon>
        <taxon>Xylanibacter</taxon>
    </lineage>
</organism>
<evidence type="ECO:0000313" key="9">
    <source>
        <dbReference type="Proteomes" id="UP000182257"/>
    </source>
</evidence>
<keyword evidence="5" id="KW-0998">Cell outer membrane</keyword>
<name>A0A1H4CKZ9_XYLRU</name>
<dbReference type="SUPFAM" id="SSF48452">
    <property type="entry name" value="TPR-like"/>
    <property type="match status" value="1"/>
</dbReference>
<dbReference type="Pfam" id="PF14322">
    <property type="entry name" value="SusD-like_3"/>
    <property type="match status" value="1"/>
</dbReference>
<feature type="domain" description="RagB/SusD" evidence="6">
    <location>
        <begin position="441"/>
        <end position="588"/>
    </location>
</feature>
<dbReference type="InterPro" id="IPR033985">
    <property type="entry name" value="SusD-like_N"/>
</dbReference>
<proteinExistence type="inferred from homology"/>
<dbReference type="InterPro" id="IPR011990">
    <property type="entry name" value="TPR-like_helical_dom_sf"/>
</dbReference>
<feature type="domain" description="SusD-like N-terminal" evidence="7">
    <location>
        <begin position="36"/>
        <end position="216"/>
    </location>
</feature>
<dbReference type="GO" id="GO:0009279">
    <property type="term" value="C:cell outer membrane"/>
    <property type="evidence" value="ECO:0007669"/>
    <property type="project" value="UniProtKB-SubCell"/>
</dbReference>
<dbReference type="Gene3D" id="1.25.40.390">
    <property type="match status" value="1"/>
</dbReference>
<comment type="subcellular location">
    <subcellularLocation>
        <location evidence="1">Cell outer membrane</location>
    </subcellularLocation>
</comment>
<reference evidence="8 9" key="1">
    <citation type="submission" date="2016-10" db="EMBL/GenBank/DDBJ databases">
        <authorList>
            <person name="de Groot N.N."/>
        </authorList>
    </citation>
    <scope>NUCLEOTIDE SEQUENCE [LARGE SCALE GENOMIC DNA]</scope>
    <source>
        <strain evidence="8 9">D31d</strain>
    </source>
</reference>
<evidence type="ECO:0000256" key="2">
    <source>
        <dbReference type="ARBA" id="ARBA00006275"/>
    </source>
</evidence>
<evidence type="ECO:0000256" key="1">
    <source>
        <dbReference type="ARBA" id="ARBA00004442"/>
    </source>
</evidence>
<evidence type="ECO:0000259" key="7">
    <source>
        <dbReference type="Pfam" id="PF14322"/>
    </source>
</evidence>
<keyword evidence="4" id="KW-0472">Membrane</keyword>
<dbReference type="EMBL" id="FNRF01000003">
    <property type="protein sequence ID" value="SEA61116.1"/>
    <property type="molecule type" value="Genomic_DNA"/>
</dbReference>
<dbReference type="PROSITE" id="PS51257">
    <property type="entry name" value="PROKAR_LIPOPROTEIN"/>
    <property type="match status" value="1"/>
</dbReference>
<evidence type="ECO:0000313" key="8">
    <source>
        <dbReference type="EMBL" id="SEA61116.1"/>
    </source>
</evidence>